<name>A0A2N6QTF2_9BACT</name>
<dbReference type="Pfam" id="PF01855">
    <property type="entry name" value="POR_N"/>
    <property type="match status" value="1"/>
</dbReference>
<dbReference type="InterPro" id="IPR029061">
    <property type="entry name" value="THDP-binding"/>
</dbReference>
<evidence type="ECO:0000313" key="5">
    <source>
        <dbReference type="EMBL" id="PMC25289.1"/>
    </source>
</evidence>
<dbReference type="Proteomes" id="UP000235564">
    <property type="component" value="Unassembled WGS sequence"/>
</dbReference>
<dbReference type="SUPFAM" id="SSF52922">
    <property type="entry name" value="TK C-terminal domain-like"/>
    <property type="match status" value="1"/>
</dbReference>
<feature type="domain" description="Transketolase C-terminal" evidence="4">
    <location>
        <begin position="511"/>
        <end position="577"/>
    </location>
</feature>
<dbReference type="RefSeq" id="WP_102696226.1">
    <property type="nucleotide sequence ID" value="NZ_PNGJ01000001.1"/>
</dbReference>
<dbReference type="PANTHER" id="PTHR32154:SF20">
    <property type="entry name" value="2-OXOGLUTARATE OXIDOREDUCTASE SUBUNIT KORA"/>
    <property type="match status" value="1"/>
</dbReference>
<dbReference type="OrthoDB" id="9794954at2"/>
<dbReference type="Pfam" id="PF02780">
    <property type="entry name" value="Transketolase_C"/>
    <property type="match status" value="1"/>
</dbReference>
<accession>A0A2N6QTF2</accession>
<dbReference type="SUPFAM" id="SSF52518">
    <property type="entry name" value="Thiamin diphosphate-binding fold (THDP-binding)"/>
    <property type="match status" value="1"/>
</dbReference>
<dbReference type="GO" id="GO:0016903">
    <property type="term" value="F:oxidoreductase activity, acting on the aldehyde or oxo group of donors"/>
    <property type="evidence" value="ECO:0007669"/>
    <property type="project" value="InterPro"/>
</dbReference>
<dbReference type="InterPro" id="IPR050722">
    <property type="entry name" value="Pyruvate:ferred/Flavod_OxRd"/>
</dbReference>
<organism evidence="5 6">
    <name type="scientific">Hoylesella buccalis</name>
    <dbReference type="NCBI Taxonomy" id="28127"/>
    <lineage>
        <taxon>Bacteria</taxon>
        <taxon>Pseudomonadati</taxon>
        <taxon>Bacteroidota</taxon>
        <taxon>Bacteroidia</taxon>
        <taxon>Bacteroidales</taxon>
        <taxon>Prevotellaceae</taxon>
        <taxon>Hoylesella</taxon>
    </lineage>
</organism>
<dbReference type="InterPro" id="IPR033248">
    <property type="entry name" value="Transketolase_C"/>
</dbReference>
<reference evidence="5 6" key="1">
    <citation type="submission" date="2017-09" db="EMBL/GenBank/DDBJ databases">
        <title>Bacterial strain isolated from the female urinary microbiota.</title>
        <authorList>
            <person name="Thomas-White K."/>
            <person name="Kumar N."/>
            <person name="Forster S."/>
            <person name="Putonti C."/>
            <person name="Lawley T."/>
            <person name="Wolfe A.J."/>
        </authorList>
    </citation>
    <scope>NUCLEOTIDE SEQUENCE [LARGE SCALE GENOMIC DNA]</scope>
    <source>
        <strain evidence="5 6">UMB0536</strain>
    </source>
</reference>
<dbReference type="FunFam" id="3.40.50.970:FF:000022">
    <property type="entry name" value="2-oxoglutarate ferredoxin oxidoreductase alpha subunit"/>
    <property type="match status" value="1"/>
</dbReference>
<dbReference type="Pfam" id="PF01558">
    <property type="entry name" value="POR"/>
    <property type="match status" value="1"/>
</dbReference>
<dbReference type="CDD" id="cd07034">
    <property type="entry name" value="TPP_PYR_PFOR_IOR-alpha_like"/>
    <property type="match status" value="1"/>
</dbReference>
<evidence type="ECO:0000259" key="4">
    <source>
        <dbReference type="Pfam" id="PF02780"/>
    </source>
</evidence>
<comment type="caution">
    <text evidence="5">The sequence shown here is derived from an EMBL/GenBank/DDBJ whole genome shotgun (WGS) entry which is preliminary data.</text>
</comment>
<feature type="domain" description="Pyruvate flavodoxin/ferredoxin oxidoreductase pyrimidine binding" evidence="3">
    <location>
        <begin position="262"/>
        <end position="474"/>
    </location>
</feature>
<dbReference type="Gene3D" id="3.40.50.970">
    <property type="match status" value="1"/>
</dbReference>
<dbReference type="InterPro" id="IPR009014">
    <property type="entry name" value="Transketo_C/PFOR_II"/>
</dbReference>
<evidence type="ECO:0000259" key="2">
    <source>
        <dbReference type="Pfam" id="PF01558"/>
    </source>
</evidence>
<dbReference type="GO" id="GO:0006979">
    <property type="term" value="P:response to oxidative stress"/>
    <property type="evidence" value="ECO:0007669"/>
    <property type="project" value="TreeGrafter"/>
</dbReference>
<feature type="domain" description="Pyruvate/ketoisovalerate oxidoreductase catalytic" evidence="2">
    <location>
        <begin position="23"/>
        <end position="213"/>
    </location>
</feature>
<dbReference type="AlphaFoldDB" id="A0A2N6QTF2"/>
<dbReference type="Gene3D" id="3.40.50.920">
    <property type="match status" value="1"/>
</dbReference>
<evidence type="ECO:0000259" key="3">
    <source>
        <dbReference type="Pfam" id="PF01855"/>
    </source>
</evidence>
<dbReference type="PANTHER" id="PTHR32154">
    <property type="entry name" value="PYRUVATE-FLAVODOXIN OXIDOREDUCTASE-RELATED"/>
    <property type="match status" value="1"/>
</dbReference>
<dbReference type="InterPro" id="IPR022367">
    <property type="entry name" value="2-oxoacid/accept_OxRdtase_asu"/>
</dbReference>
<dbReference type="Gene3D" id="3.40.920.10">
    <property type="entry name" value="Pyruvate-ferredoxin oxidoreductase, PFOR, domain III"/>
    <property type="match status" value="1"/>
</dbReference>
<sequence>MESEGLRVKELEHVVIRFSGDSGDGMQLAGNIFSTISATVGNDISTFPDYPADIRAPQGSLTGVSGYQVHIGESRVYTPGDQCDVLVAMNAAALKTQLKFAKPTATIIVDTDNCKAADLQKAEITSEDYLGELGIDPDRVVECPITTLVKECLKDSGMDNKSILKCRNMFALGMVCWLFNRDLSLVDKFLEKKFSKKPEIYQANKKVVEAGYNYGENTHSSVPSTYRIETRHKVPGRYMDITGNKATAYGLMAAAEKAGVTLFLGSYPITPASDILHELAKHKSMGVITMQCEDEISGCATAIGAAFAGALGVTTTSGPGVCLKSEGMNLAVMDELPLVMIDVQRGGPSTGLPTKTEQGDLLQVLYGRNGESPMPVIAPTSPVNCFDAAYMACKIAMEHMTPVVVLSDAYIANGSGAWPIPEVKDLPSITPHRVTEEMKDKYTPYMRDEKTMARYWAVPGQEGYAHIIGGLEKDSATGQISNDPDNHHQMVRNRAEKVARIPVPDLHVSGDVDGAELLIVGFGGTYGHLYTAMEELLEQGKKVALAHFEFINPLPANAIEVLKRYPKVVVAEQNMGQFATYLRSKVDGFVPYQYNEVKGQPFVVAKLVDAFTKILEDRK</sequence>
<keyword evidence="1" id="KW-0560">Oxidoreductase</keyword>
<dbReference type="InterPro" id="IPR019752">
    <property type="entry name" value="Pyrv/ketoisovalerate_OxRed_cat"/>
</dbReference>
<dbReference type="EMBL" id="PNGJ01000001">
    <property type="protein sequence ID" value="PMC25289.1"/>
    <property type="molecule type" value="Genomic_DNA"/>
</dbReference>
<dbReference type="InterPro" id="IPR002880">
    <property type="entry name" value="Pyrv_Fd/Flavodoxin_OxRdtase_N"/>
</dbReference>
<proteinExistence type="predicted"/>
<evidence type="ECO:0000313" key="6">
    <source>
        <dbReference type="Proteomes" id="UP000235564"/>
    </source>
</evidence>
<dbReference type="SUPFAM" id="SSF53323">
    <property type="entry name" value="Pyruvate-ferredoxin oxidoreductase, PFOR, domain III"/>
    <property type="match status" value="1"/>
</dbReference>
<gene>
    <name evidence="5" type="ORF">CJ231_00270</name>
</gene>
<dbReference type="NCBIfam" id="TIGR03710">
    <property type="entry name" value="OAFO_sf"/>
    <property type="match status" value="1"/>
</dbReference>
<dbReference type="InterPro" id="IPR002869">
    <property type="entry name" value="Pyrv_flavodox_OxRed_cen"/>
</dbReference>
<evidence type="ECO:0000256" key="1">
    <source>
        <dbReference type="ARBA" id="ARBA00023002"/>
    </source>
</evidence>
<protein>
    <submittedName>
        <fullName evidence="5">2-oxoacid:acceptor oxidoreductase subunit alpha</fullName>
    </submittedName>
</protein>